<evidence type="ECO:0000259" key="2">
    <source>
        <dbReference type="PROSITE" id="PS50878"/>
    </source>
</evidence>
<gene>
    <name evidence="3" type="ORF">KIK155_LOCUS3558</name>
    <name evidence="4" type="ORF">TOA249_LOCUS25408</name>
</gene>
<dbReference type="EMBL" id="CAJOBS010002753">
    <property type="protein sequence ID" value="CAF4832337.1"/>
    <property type="molecule type" value="Genomic_DNA"/>
</dbReference>
<feature type="domain" description="Reverse transcriptase" evidence="2">
    <location>
        <begin position="926"/>
        <end position="1174"/>
    </location>
</feature>
<evidence type="ECO:0000256" key="1">
    <source>
        <dbReference type="SAM" id="MobiDB-lite"/>
    </source>
</evidence>
<dbReference type="PANTHER" id="PTHR21301">
    <property type="entry name" value="REVERSE TRANSCRIPTASE"/>
    <property type="match status" value="1"/>
</dbReference>
<protein>
    <recommendedName>
        <fullName evidence="2">Reverse transcriptase domain-containing protein</fullName>
    </recommendedName>
</protein>
<feature type="region of interest" description="Disordered" evidence="1">
    <location>
        <begin position="793"/>
        <end position="827"/>
    </location>
</feature>
<comment type="caution">
    <text evidence="3">The sequence shown here is derived from an EMBL/GenBank/DDBJ whole genome shotgun (WGS) entry which is preliminary data.</text>
</comment>
<dbReference type="PANTHER" id="PTHR21301:SF10">
    <property type="entry name" value="REVERSE TRANSCRIPTASE DOMAIN-CONTAINING PROTEIN"/>
    <property type="match status" value="1"/>
</dbReference>
<accession>A0A817W2E0</accession>
<reference evidence="3" key="1">
    <citation type="submission" date="2021-02" db="EMBL/GenBank/DDBJ databases">
        <authorList>
            <person name="Nowell W R."/>
        </authorList>
    </citation>
    <scope>NUCLEOTIDE SEQUENCE</scope>
</reference>
<dbReference type="InterPro" id="IPR000477">
    <property type="entry name" value="RT_dom"/>
</dbReference>
<dbReference type="SUPFAM" id="SSF56399">
    <property type="entry name" value="ADP-ribosylation"/>
    <property type="match status" value="1"/>
</dbReference>
<dbReference type="PROSITE" id="PS50878">
    <property type="entry name" value="RT_POL"/>
    <property type="match status" value="1"/>
</dbReference>
<dbReference type="Proteomes" id="UP000663838">
    <property type="component" value="Unassembled WGS sequence"/>
</dbReference>
<name>A0A817W2E0_9BILA</name>
<proteinExistence type="predicted"/>
<feature type="compositionally biased region" description="Polar residues" evidence="1">
    <location>
        <begin position="277"/>
        <end position="296"/>
    </location>
</feature>
<dbReference type="Pfam" id="PF26215">
    <property type="entry name" value="HTH_animal"/>
    <property type="match status" value="1"/>
</dbReference>
<feature type="region of interest" description="Disordered" evidence="1">
    <location>
        <begin position="275"/>
        <end position="305"/>
    </location>
</feature>
<feature type="compositionally biased region" description="Polar residues" evidence="1">
    <location>
        <begin position="817"/>
        <end position="827"/>
    </location>
</feature>
<feature type="compositionally biased region" description="Low complexity" evidence="1">
    <location>
        <begin position="803"/>
        <end position="816"/>
    </location>
</feature>
<dbReference type="Gene3D" id="3.90.176.10">
    <property type="entry name" value="Toxin ADP-ribosyltransferase, Chain A, domain 1"/>
    <property type="match status" value="1"/>
</dbReference>
<dbReference type="Proteomes" id="UP000663865">
    <property type="component" value="Unassembled WGS sequence"/>
</dbReference>
<evidence type="ECO:0000313" key="4">
    <source>
        <dbReference type="EMBL" id="CAF4832337.1"/>
    </source>
</evidence>
<evidence type="ECO:0000313" key="5">
    <source>
        <dbReference type="Proteomes" id="UP000663865"/>
    </source>
</evidence>
<dbReference type="InterPro" id="IPR058912">
    <property type="entry name" value="HTH_animal"/>
</dbReference>
<sequence>MSGNSISRPKLFQHLRFAKQINLPKNDAQIAAAVMFCRRHGLSTEQIASICRYFSPGCCIRSRTLIKYFFRLWSLESPPFYRHVNQALSECYVEDAHLLRFILYDYFEMVFDKSLPYLCGMLYRGIHTTEENMLSLMDRVGEQIYFVCFTSTSKNPARTMVCGNLLFEIETLTEQQQSECRIQTNADISTFSEYPEEEEVIYAPLTKFRLLRVTYNVDEMGNMQCTARIREQDASIFFQLFQDKLRLPNRTPFQSADSTQPFNIAVADNDDEIQEQPIINNGRNQKRQTSTRTASFRRQQQRRIRQEQYRRNGINTNNRFAVLAEDNNNNDGDDYDDDDKVEDNVDNDMPLRFFKKKNNSNRKRKKERLYLKHERIIKWIHENVPQKEIIDNSGNYAFVLASINIYDEWIRANYEVQVWQNYFKMATENKHWAKEIIQRTKQRDEIVNNRFIKNKINQLALIMAQSGASISDLKTQLRTYWSQVPSYKGSKAAIDALAQGTPTTTTSSTTESTTSKITATSLAPDRVRDKVDQVEKVIYKYLYHCTEHVKMSIENRIRLAKAQLDEFIALEDFQLASTPNHRIIHFVLKSKVKLWSTKNKNRTTILKRIELDLPPKWISKCDYNLKIDASMVSPQEVQEFYNRMKDLKRKNRIEAMTIYQDIATREYELINNEINDIIINLSKQTDEDEASSAALIHYHKLREKRLNLEAEQSVPAIINEANIQLTEEYHQLLKLGPRFIYNDPKTASRRRTTELATLKRKIERQFYDKKVSPGRPVEQFIAALDKLLLKLHGSSPSNEKQQTTSNNNNNSVSTTTDNPPSQPSQLHIHNGTVTMMKKNKRKNYGRLVKRLKYKFKLANVVLRKSDKSKVFHLGKLEEYNKKSNEYMDKTKAYKCLGTQDPLADLIQRTNKYLLELRLIKSITQKQYEQLSIKPNEVELAHLYYLPKAHKAGTPLRPIVSGLKHPTIKISKFLDQLLRPLFDQMASKTTVTSGFELSKYVQEWSEINLRQDTLFCTIDVTDLYTMVPQVEGVLSLKKMMDYLQLKQIDGLKIETIIRLSRFVMKNNYFSYDGQFYHQIRGGAMGSPLTLTMANCYMFFYERDIVKQVNNSGGLYFRYIDDIFITINWPARHLFKQIHRWNHFDENIKLSENIGSNVNFLDLHIENQDGKLFTTVYQKPSYEPYYLPFNSIHPLHMKKNIVFTMLLRAIRYCSTFQAYLNEREKLRMALLMNKYPNKFIDEQYNGILLKLNIDRPLTFNNYENYREKVINSLVKQEEMPIDYGKKMFVHFTYCSSMKTFPSKFHALWNEYFGQSPINEIIPVLGTRNVKNLQRRLTHTRSIDIDN</sequence>
<dbReference type="EMBL" id="CAJNYV010000190">
    <property type="protein sequence ID" value="CAF3350522.1"/>
    <property type="molecule type" value="Genomic_DNA"/>
</dbReference>
<evidence type="ECO:0000313" key="3">
    <source>
        <dbReference type="EMBL" id="CAF3350522.1"/>
    </source>
</evidence>
<organism evidence="3 5">
    <name type="scientific">Rotaria socialis</name>
    <dbReference type="NCBI Taxonomy" id="392032"/>
    <lineage>
        <taxon>Eukaryota</taxon>
        <taxon>Metazoa</taxon>
        <taxon>Spiralia</taxon>
        <taxon>Gnathifera</taxon>
        <taxon>Rotifera</taxon>
        <taxon>Eurotatoria</taxon>
        <taxon>Bdelloidea</taxon>
        <taxon>Philodinida</taxon>
        <taxon>Philodinidae</taxon>
        <taxon>Rotaria</taxon>
    </lineage>
</organism>